<reference evidence="2 3" key="1">
    <citation type="journal article" date="2016" name="Nat. Commun.">
        <title>Thousands of microbial genomes shed light on interconnected biogeochemical processes in an aquifer system.</title>
        <authorList>
            <person name="Anantharaman K."/>
            <person name="Brown C.T."/>
            <person name="Hug L.A."/>
            <person name="Sharon I."/>
            <person name="Castelle C.J."/>
            <person name="Probst A.J."/>
            <person name="Thomas B.C."/>
            <person name="Singh A."/>
            <person name="Wilkins M.J."/>
            <person name="Karaoz U."/>
            <person name="Brodie E.L."/>
            <person name="Williams K.H."/>
            <person name="Hubbard S.S."/>
            <person name="Banfield J.F."/>
        </authorList>
    </citation>
    <scope>NUCLEOTIDE SEQUENCE [LARGE SCALE GENOMIC DNA]</scope>
</reference>
<comment type="caution">
    <text evidence="2">The sequence shown here is derived from an EMBL/GenBank/DDBJ whole genome shotgun (WGS) entry which is preliminary data.</text>
</comment>
<feature type="transmembrane region" description="Helical" evidence="1">
    <location>
        <begin position="74"/>
        <end position="92"/>
    </location>
</feature>
<gene>
    <name evidence="2" type="ORF">A2754_00230</name>
</gene>
<protein>
    <recommendedName>
        <fullName evidence="4">Rod shape-determining protein MreD</fullName>
    </recommendedName>
</protein>
<dbReference type="AlphaFoldDB" id="A0A1F6MFS8"/>
<feature type="transmembrane region" description="Helical" evidence="1">
    <location>
        <begin position="104"/>
        <end position="128"/>
    </location>
</feature>
<evidence type="ECO:0000256" key="1">
    <source>
        <dbReference type="SAM" id="Phobius"/>
    </source>
</evidence>
<keyword evidence="1" id="KW-0812">Transmembrane</keyword>
<name>A0A1F6MFS8_9BACT</name>
<feature type="transmembrane region" description="Helical" evidence="1">
    <location>
        <begin position="140"/>
        <end position="162"/>
    </location>
</feature>
<keyword evidence="1" id="KW-0472">Membrane</keyword>
<dbReference type="Proteomes" id="UP000177953">
    <property type="component" value="Unassembled WGS sequence"/>
</dbReference>
<feature type="transmembrane region" description="Helical" evidence="1">
    <location>
        <begin position="39"/>
        <end position="62"/>
    </location>
</feature>
<evidence type="ECO:0000313" key="3">
    <source>
        <dbReference type="Proteomes" id="UP000177953"/>
    </source>
</evidence>
<organism evidence="2 3">
    <name type="scientific">Candidatus Magasanikbacteria bacterium RIFCSPHIGHO2_01_FULL_47_8</name>
    <dbReference type="NCBI Taxonomy" id="1798673"/>
    <lineage>
        <taxon>Bacteria</taxon>
        <taxon>Candidatus Magasanikiibacteriota</taxon>
    </lineage>
</organism>
<accession>A0A1F6MFS8</accession>
<evidence type="ECO:0008006" key="4">
    <source>
        <dbReference type="Google" id="ProtNLM"/>
    </source>
</evidence>
<dbReference type="EMBL" id="MFPU01000010">
    <property type="protein sequence ID" value="OGH70343.1"/>
    <property type="molecule type" value="Genomic_DNA"/>
</dbReference>
<keyword evidence="1" id="KW-1133">Transmembrane helix</keyword>
<evidence type="ECO:0000313" key="2">
    <source>
        <dbReference type="EMBL" id="OGH70343.1"/>
    </source>
</evidence>
<proteinExistence type="predicted"/>
<sequence length="180" mass="20228">MIKIILKVIATLGGILAIFIAHSAVVNFLPFPINRINIVYMALLWLTVNKGTATVIWLALILSFLTELFSSTPFGVDMAALLMSLIFLNWFLLNIFTSHSWYTVFFSGLIGFICYRVLGLLFLVLAMIVGHGSLSFNYRLITNFLLEAALTSLTLTLLYLIASLFKNRLNPKYITLKGRL</sequence>